<keyword evidence="1" id="KW-0472">Membrane</keyword>
<reference evidence="2 3" key="1">
    <citation type="submission" date="2020-08" db="EMBL/GenBank/DDBJ databases">
        <title>Genomic Encyclopedia of Type Strains, Phase IV (KMG-IV): sequencing the most valuable type-strain genomes for metagenomic binning, comparative biology and taxonomic classification.</title>
        <authorList>
            <person name="Goeker M."/>
        </authorList>
    </citation>
    <scope>NUCLEOTIDE SEQUENCE [LARGE SCALE GENOMIC DNA]</scope>
    <source>
        <strain evidence="2 3">DSM 12706</strain>
    </source>
</reference>
<accession>A0A7W7Z1N1</accession>
<sequence>MAYSISTAFAIYFVLWWVVLFATLPFGVRNQAESGEAGAPGNDPGAPVKALMLRKVLWTTLISALIYGLAMLAYKAGYLNIERLTKLMGIPL</sequence>
<dbReference type="AlphaFoldDB" id="A0A7W7Z1N1"/>
<comment type="caution">
    <text evidence="2">The sequence shown here is derived from an EMBL/GenBank/DDBJ whole genome shotgun (WGS) entry which is preliminary data.</text>
</comment>
<evidence type="ECO:0000313" key="3">
    <source>
        <dbReference type="Proteomes" id="UP000542353"/>
    </source>
</evidence>
<protein>
    <submittedName>
        <fullName evidence="2">Putative secreted protein</fullName>
    </submittedName>
</protein>
<feature type="transmembrane region" description="Helical" evidence="1">
    <location>
        <begin position="7"/>
        <end position="28"/>
    </location>
</feature>
<dbReference type="Proteomes" id="UP000542353">
    <property type="component" value="Unassembled WGS sequence"/>
</dbReference>
<proteinExistence type="predicted"/>
<keyword evidence="1" id="KW-0812">Transmembrane</keyword>
<name>A0A7W7Z1N1_9BRAD</name>
<evidence type="ECO:0000256" key="1">
    <source>
        <dbReference type="SAM" id="Phobius"/>
    </source>
</evidence>
<dbReference type="EMBL" id="JACHIH010000004">
    <property type="protein sequence ID" value="MBB5046360.1"/>
    <property type="molecule type" value="Genomic_DNA"/>
</dbReference>
<feature type="transmembrane region" description="Helical" evidence="1">
    <location>
        <begin position="56"/>
        <end position="74"/>
    </location>
</feature>
<dbReference type="RefSeq" id="WP_184255156.1">
    <property type="nucleotide sequence ID" value="NZ_JACHIH010000004.1"/>
</dbReference>
<dbReference type="Pfam" id="PF07330">
    <property type="entry name" value="DUF1467"/>
    <property type="match status" value="1"/>
</dbReference>
<gene>
    <name evidence="2" type="ORF">HNR60_001105</name>
</gene>
<keyword evidence="1" id="KW-1133">Transmembrane helix</keyword>
<evidence type="ECO:0000313" key="2">
    <source>
        <dbReference type="EMBL" id="MBB5046360.1"/>
    </source>
</evidence>
<organism evidence="2 3">
    <name type="scientific">Rhodopseudomonas rhenobacensis</name>
    <dbReference type="NCBI Taxonomy" id="87461"/>
    <lineage>
        <taxon>Bacteria</taxon>
        <taxon>Pseudomonadati</taxon>
        <taxon>Pseudomonadota</taxon>
        <taxon>Alphaproteobacteria</taxon>
        <taxon>Hyphomicrobiales</taxon>
        <taxon>Nitrobacteraceae</taxon>
        <taxon>Rhodopseudomonas</taxon>
    </lineage>
</organism>
<keyword evidence="3" id="KW-1185">Reference proteome</keyword>
<dbReference type="InterPro" id="IPR009935">
    <property type="entry name" value="DUF1467"/>
</dbReference>